<dbReference type="EMBL" id="AVPK01000011">
    <property type="protein sequence ID" value="KGN36440.1"/>
    <property type="molecule type" value="Genomic_DNA"/>
</dbReference>
<comment type="caution">
    <text evidence="4">The sequence shown here is derived from an EMBL/GenBank/DDBJ whole genome shotgun (WGS) entry which is preliminary data.</text>
</comment>
<dbReference type="Proteomes" id="UP000030011">
    <property type="component" value="Unassembled WGS sequence"/>
</dbReference>
<name>A0A0A0JG94_9MICO</name>
<dbReference type="Pfam" id="PF23951">
    <property type="entry name" value="DUF7282"/>
    <property type="match status" value="1"/>
</dbReference>
<feature type="chain" id="PRO_5038971632" description="DUF7282 domain-containing protein" evidence="2">
    <location>
        <begin position="33"/>
        <end position="166"/>
    </location>
</feature>
<feature type="signal peptide" evidence="2">
    <location>
        <begin position="1"/>
        <end position="32"/>
    </location>
</feature>
<evidence type="ECO:0000256" key="1">
    <source>
        <dbReference type="SAM" id="MobiDB-lite"/>
    </source>
</evidence>
<dbReference type="eggNOG" id="COG2335">
    <property type="taxonomic scope" value="Bacteria"/>
</dbReference>
<dbReference type="InterPro" id="IPR055706">
    <property type="entry name" value="Slg1/2_DUF7282"/>
</dbReference>
<dbReference type="PROSITE" id="PS51257">
    <property type="entry name" value="PROKAR_LIPOPROTEIN"/>
    <property type="match status" value="1"/>
</dbReference>
<keyword evidence="2" id="KW-0732">Signal</keyword>
<accession>A0A0A0JG94</accession>
<evidence type="ECO:0000313" key="5">
    <source>
        <dbReference type="Proteomes" id="UP000030011"/>
    </source>
</evidence>
<reference evidence="4 5" key="1">
    <citation type="submission" date="2013-08" db="EMBL/GenBank/DDBJ databases">
        <title>The genome sequence of Knoellia subterranea.</title>
        <authorList>
            <person name="Zhu W."/>
            <person name="Wang G."/>
        </authorList>
    </citation>
    <scope>NUCLEOTIDE SEQUENCE [LARGE SCALE GENOMIC DNA]</scope>
    <source>
        <strain evidence="4 5">KCTC 19937</strain>
    </source>
</reference>
<evidence type="ECO:0000256" key="2">
    <source>
        <dbReference type="SAM" id="SignalP"/>
    </source>
</evidence>
<organism evidence="4 5">
    <name type="scientific">Knoellia subterranea KCTC 19937</name>
    <dbReference type="NCBI Taxonomy" id="1385521"/>
    <lineage>
        <taxon>Bacteria</taxon>
        <taxon>Bacillati</taxon>
        <taxon>Actinomycetota</taxon>
        <taxon>Actinomycetes</taxon>
        <taxon>Micrococcales</taxon>
        <taxon>Intrasporangiaceae</taxon>
        <taxon>Knoellia</taxon>
    </lineage>
</organism>
<sequence length="166" mass="17375">MKNHTKEITMRNLTARRSAAVISSLFLAFVLAGCGSDDESSTAVPAEDSSTTTTGTVEAADQDGDGSTLTVSSVSLEGVEQGWIAVHSDVEGKPGPVVGTVQVEQGESSDVVVELDDTVATGDYWPMLHVDDGEIGAYEFPDVEGVDLPVLDGEMPVMQKLTLTVS</sequence>
<feature type="domain" description="DUF7282" evidence="3">
    <location>
        <begin position="56"/>
        <end position="163"/>
    </location>
</feature>
<feature type="region of interest" description="Disordered" evidence="1">
    <location>
        <begin position="38"/>
        <end position="67"/>
    </location>
</feature>
<dbReference type="STRING" id="1385521.N803_05710"/>
<dbReference type="AlphaFoldDB" id="A0A0A0JG94"/>
<protein>
    <recommendedName>
        <fullName evidence="3">DUF7282 domain-containing protein</fullName>
    </recommendedName>
</protein>
<evidence type="ECO:0000313" key="4">
    <source>
        <dbReference type="EMBL" id="KGN36440.1"/>
    </source>
</evidence>
<evidence type="ECO:0000259" key="3">
    <source>
        <dbReference type="Pfam" id="PF23951"/>
    </source>
</evidence>
<gene>
    <name evidence="4" type="ORF">N803_05710</name>
</gene>
<proteinExistence type="predicted"/>
<keyword evidence="5" id="KW-1185">Reference proteome</keyword>